<dbReference type="SUPFAM" id="SSF56954">
    <property type="entry name" value="Outer membrane efflux proteins (OEP)"/>
    <property type="match status" value="1"/>
</dbReference>
<dbReference type="EMBL" id="BFIH01000098">
    <property type="protein sequence ID" value="GCO48832.1"/>
    <property type="molecule type" value="Genomic_DNA"/>
</dbReference>
<protein>
    <submittedName>
        <fullName evidence="4">Outer membrane channel protein</fullName>
    </submittedName>
</protein>
<keyword evidence="3" id="KW-1134">Transmembrane beta strand</keyword>
<organism evidence="4 5">
    <name type="scientific">Escherichia coli</name>
    <dbReference type="NCBI Taxonomy" id="562"/>
    <lineage>
        <taxon>Bacteria</taxon>
        <taxon>Pseudomonadati</taxon>
        <taxon>Pseudomonadota</taxon>
        <taxon>Gammaproteobacteria</taxon>
        <taxon>Enterobacterales</taxon>
        <taxon>Enterobacteriaceae</taxon>
        <taxon>Escherichia</taxon>
    </lineage>
</organism>
<dbReference type="InterPro" id="IPR010131">
    <property type="entry name" value="MdtP/NodT-like"/>
</dbReference>
<reference evidence="4 5" key="1">
    <citation type="submission" date="2018-04" db="EMBL/GenBank/DDBJ databases">
        <title>Large scale genomics of bovine and human commensal E. coli to reveal the emerging process of EHEC.</title>
        <authorList>
            <person name="Arimizu Y."/>
            <person name="Ogura Y."/>
        </authorList>
    </citation>
    <scope>NUCLEOTIDE SEQUENCE [LARGE SCALE GENOMIC DNA]</scope>
    <source>
        <strain evidence="4 5">ECSC038</strain>
    </source>
</reference>
<dbReference type="AlphaFoldDB" id="A0A2V2LXD4"/>
<feature type="chain" id="PRO_5043057040" evidence="3">
    <location>
        <begin position="20"/>
        <end position="466"/>
    </location>
</feature>
<dbReference type="GO" id="GO:0009279">
    <property type="term" value="C:cell outer membrane"/>
    <property type="evidence" value="ECO:0007669"/>
    <property type="project" value="UniProtKB-SubCell"/>
</dbReference>
<dbReference type="GO" id="GO:0015562">
    <property type="term" value="F:efflux transmembrane transporter activity"/>
    <property type="evidence" value="ECO:0007669"/>
    <property type="project" value="InterPro"/>
</dbReference>
<feature type="signal peptide" evidence="3">
    <location>
        <begin position="1"/>
        <end position="19"/>
    </location>
</feature>
<evidence type="ECO:0000256" key="2">
    <source>
        <dbReference type="ARBA" id="ARBA00007613"/>
    </source>
</evidence>
<evidence type="ECO:0000256" key="1">
    <source>
        <dbReference type="ARBA" id="ARBA00004459"/>
    </source>
</evidence>
<comment type="subcellular location">
    <subcellularLocation>
        <location evidence="1 3">Cell outer membrane</location>
        <topology evidence="1 3">Lipid-anchor</topology>
    </subcellularLocation>
</comment>
<dbReference type="Gene3D" id="2.20.200.10">
    <property type="entry name" value="Outer membrane efflux proteins (OEP)"/>
    <property type="match status" value="1"/>
</dbReference>
<evidence type="ECO:0000256" key="3">
    <source>
        <dbReference type="RuleBase" id="RU362097"/>
    </source>
</evidence>
<dbReference type="InterPro" id="IPR003423">
    <property type="entry name" value="OMP_efflux"/>
</dbReference>
<dbReference type="RefSeq" id="WP_023146387.1">
    <property type="nucleotide sequence ID" value="NZ_BDRW01000001.1"/>
</dbReference>
<comment type="caution">
    <text evidence="4">The sequence shown here is derived from an EMBL/GenBank/DDBJ whole genome shotgun (WGS) entry which is preliminary data.</text>
</comment>
<keyword evidence="3" id="KW-0812">Transmembrane</keyword>
<dbReference type="Gene3D" id="1.20.1600.10">
    <property type="entry name" value="Outer membrane efflux proteins (OEP)"/>
    <property type="match status" value="1"/>
</dbReference>
<evidence type="ECO:0000313" key="5">
    <source>
        <dbReference type="Proteomes" id="UP000300926"/>
    </source>
</evidence>
<keyword evidence="3" id="KW-0472">Membrane</keyword>
<keyword evidence="3" id="KW-0732">Signal</keyword>
<dbReference type="Proteomes" id="UP000300926">
    <property type="component" value="Unassembled WGS sequence"/>
</dbReference>
<gene>
    <name evidence="4" type="primary">eefC</name>
    <name evidence="4" type="ORF">ExPECSC038_05169</name>
</gene>
<dbReference type="NCBIfam" id="TIGR01845">
    <property type="entry name" value="outer_NodT"/>
    <property type="match status" value="1"/>
</dbReference>
<dbReference type="PANTHER" id="PTHR30203">
    <property type="entry name" value="OUTER MEMBRANE CATION EFFLUX PROTEIN"/>
    <property type="match status" value="1"/>
</dbReference>
<evidence type="ECO:0000313" key="4">
    <source>
        <dbReference type="EMBL" id="GCO48832.1"/>
    </source>
</evidence>
<name>A0A2V2LXD4_ECOLX</name>
<sequence length="466" mass="50207">MLRRSLIFLVLLSAGCVSLDPHYSTPESPIPATLPGAQGQGKAISHDWQQVIHDPRLQQVIHDPRLQQVVTIALNSNRDVQKAIADIDSARALYGQTNASLFPTVNAALSSTRSRSLANGTGTTAEADGTVSSYTLDLFGRNQSLSRAARETWLASEFTAQNTRLTLIAEISTAWLTLAADNSNLALAKETMASAENSLKIIQRQQQVGTAAATDVSEAMSVYQQARASVASYQTQVMQDKNALNLLAGTTLAENLLPGTLESLPEQMISLVPAGVSSDVLLRRPDIQEAEHNLKSANADIGAARANFFPTISLTASAGVGSDALSSLFSHGMQIWSFAPSVTLPLFTGGSNLAQLRYAEAQKRGLIATYEKTVQSAFKDVANALARRTTLEEQLDAQRQYVKAEQQTVDVGLRRYQAGVGDYLTVLTAQRSLWSAQQELLALQLTDFTNRITLWQSLGGGMSSLK</sequence>
<keyword evidence="3" id="KW-0449">Lipoprotein</keyword>
<accession>A0A2V2LXD4</accession>
<comment type="similarity">
    <text evidence="2 3">Belongs to the outer membrane factor (OMF) (TC 1.B.17) family.</text>
</comment>
<dbReference type="PROSITE" id="PS51257">
    <property type="entry name" value="PROKAR_LIPOPROTEIN"/>
    <property type="match status" value="1"/>
</dbReference>
<dbReference type="Pfam" id="PF02321">
    <property type="entry name" value="OEP"/>
    <property type="match status" value="2"/>
</dbReference>
<keyword evidence="3" id="KW-0564">Palmitate</keyword>
<proteinExistence type="inferred from homology"/>
<dbReference type="PANTHER" id="PTHR30203:SF32">
    <property type="entry name" value="CATION EFFLUX SYSTEM PROTEIN CUSC"/>
    <property type="match status" value="1"/>
</dbReference>